<proteinExistence type="predicted"/>
<accession>A0A6J7NGE5</accession>
<sequence length="177" mass="18904">MHIGNASAGLLRSLAVANAPSLDTQLTPLVGDARPLREWITTFHLASVVIDPYTNESSWILKTASRIMHQFADSAARVNFIVTATPAEAKQFLGPLATEFLTFTDPERVVVKQLGLAELPAFVFLRSDGTVPAAAEGWNPAAWREVANTIAETVAWSKPLIPQAGDPGAFKGTPALA</sequence>
<organism evidence="1">
    <name type="scientific">freshwater metagenome</name>
    <dbReference type="NCBI Taxonomy" id="449393"/>
    <lineage>
        <taxon>unclassified sequences</taxon>
        <taxon>metagenomes</taxon>
        <taxon>ecological metagenomes</taxon>
    </lineage>
</organism>
<dbReference type="AlphaFoldDB" id="A0A6J7NGE5"/>
<protein>
    <submittedName>
        <fullName evidence="1">Unannotated protein</fullName>
    </submittedName>
</protein>
<dbReference type="SUPFAM" id="SSF52833">
    <property type="entry name" value="Thioredoxin-like"/>
    <property type="match status" value="1"/>
</dbReference>
<reference evidence="1" key="1">
    <citation type="submission" date="2020-05" db="EMBL/GenBank/DDBJ databases">
        <authorList>
            <person name="Chiriac C."/>
            <person name="Salcher M."/>
            <person name="Ghai R."/>
            <person name="Kavagutti S V."/>
        </authorList>
    </citation>
    <scope>NUCLEOTIDE SEQUENCE</scope>
</reference>
<name>A0A6J7NGE5_9ZZZZ</name>
<dbReference type="InterPro" id="IPR036249">
    <property type="entry name" value="Thioredoxin-like_sf"/>
</dbReference>
<gene>
    <name evidence="1" type="ORF">UFOPK4000_00635</name>
</gene>
<evidence type="ECO:0000313" key="1">
    <source>
        <dbReference type="EMBL" id="CAB4989862.1"/>
    </source>
</evidence>
<dbReference type="EMBL" id="CAFBOT010000093">
    <property type="protein sequence ID" value="CAB4989862.1"/>
    <property type="molecule type" value="Genomic_DNA"/>
</dbReference>